<evidence type="ECO:0000313" key="3">
    <source>
        <dbReference type="Proteomes" id="UP000228754"/>
    </source>
</evidence>
<feature type="transmembrane region" description="Helical" evidence="1">
    <location>
        <begin position="12"/>
        <end position="32"/>
    </location>
</feature>
<dbReference type="Proteomes" id="UP000228754">
    <property type="component" value="Unassembled WGS sequence"/>
</dbReference>
<accession>A0A2A5IBZ4</accession>
<protein>
    <submittedName>
        <fullName evidence="2">Uncharacterized protein</fullName>
    </submittedName>
</protein>
<dbReference type="EMBL" id="NKHG01000255">
    <property type="protein sequence ID" value="PCK14763.1"/>
    <property type="molecule type" value="Genomic_DNA"/>
</dbReference>
<keyword evidence="1" id="KW-0812">Transmembrane</keyword>
<sequence length="59" mass="6722">MKNIIKQVVIFLYSILNDLVFFAGAIFITIAAYKIHEIIGLLVTGGFFIFTAILMSRRR</sequence>
<dbReference type="AlphaFoldDB" id="A0A2A5IBZ4"/>
<evidence type="ECO:0000313" key="2">
    <source>
        <dbReference type="EMBL" id="PCK14763.1"/>
    </source>
</evidence>
<keyword evidence="1" id="KW-0472">Membrane</keyword>
<keyword evidence="1" id="KW-1133">Transmembrane helix</keyword>
<reference evidence="2 3" key="1">
    <citation type="submission" date="2017-06" db="EMBL/GenBank/DDBJ databases">
        <title>Draft Genome Sequence of Bacillus sp Strain 36R Isolated from saline sediment at Atanasia, Sonora, Mexico.</title>
        <authorList>
            <person name="Sanchez Diaz R."/>
            <person name="Quiroz Macias M.E."/>
            <person name="Ibarra Gamez J.C."/>
            <person name="Enciso Ibarra J."/>
            <person name="Gomez Gil B."/>
            <person name="Galaviz Silva L."/>
        </authorList>
    </citation>
    <scope>NUCLEOTIDE SEQUENCE [LARGE SCALE GENOMIC DNA]</scope>
    <source>
        <strain evidence="2 3">36R_ATNSAL</strain>
    </source>
</reference>
<name>A0A2A5IBZ4_BACPU</name>
<feature type="transmembrane region" description="Helical" evidence="1">
    <location>
        <begin position="38"/>
        <end position="56"/>
    </location>
</feature>
<comment type="caution">
    <text evidence="2">The sequence shown here is derived from an EMBL/GenBank/DDBJ whole genome shotgun (WGS) entry which is preliminary data.</text>
</comment>
<gene>
    <name evidence="2" type="ORF">CEY02_21080</name>
</gene>
<organism evidence="2 3">
    <name type="scientific">Bacillus pumilus</name>
    <name type="common">Bacillus mesentericus</name>
    <dbReference type="NCBI Taxonomy" id="1408"/>
    <lineage>
        <taxon>Bacteria</taxon>
        <taxon>Bacillati</taxon>
        <taxon>Bacillota</taxon>
        <taxon>Bacilli</taxon>
        <taxon>Bacillales</taxon>
        <taxon>Bacillaceae</taxon>
        <taxon>Bacillus</taxon>
    </lineage>
</organism>
<proteinExistence type="predicted"/>
<evidence type="ECO:0000256" key="1">
    <source>
        <dbReference type="SAM" id="Phobius"/>
    </source>
</evidence>